<gene>
    <name evidence="7" type="primary">rsmA</name>
    <name evidence="7" type="synonym">ksgA</name>
    <name evidence="10" type="ORF">J416_12592</name>
</gene>
<evidence type="ECO:0000259" key="9">
    <source>
        <dbReference type="SMART" id="SM00650"/>
    </source>
</evidence>
<dbReference type="PROSITE" id="PS51689">
    <property type="entry name" value="SAM_RNA_A_N6_MT"/>
    <property type="match status" value="1"/>
</dbReference>
<feature type="domain" description="Ribosomal RNA adenine methylase transferase N-terminal" evidence="9">
    <location>
        <begin position="38"/>
        <end position="214"/>
    </location>
</feature>
<dbReference type="Proteomes" id="UP000012283">
    <property type="component" value="Unassembled WGS sequence"/>
</dbReference>
<dbReference type="FunFam" id="3.40.50.150:FF:000023">
    <property type="entry name" value="Ribosomal RNA small subunit methyltransferase A"/>
    <property type="match status" value="1"/>
</dbReference>
<evidence type="ECO:0000256" key="1">
    <source>
        <dbReference type="ARBA" id="ARBA00022490"/>
    </source>
</evidence>
<feature type="binding site" evidence="7 8">
    <location>
        <position position="58"/>
    </location>
    <ligand>
        <name>S-adenosyl-L-methionine</name>
        <dbReference type="ChEBI" id="CHEBI:59789"/>
    </ligand>
</feature>
<dbReference type="PANTHER" id="PTHR11727:SF7">
    <property type="entry name" value="DIMETHYLADENOSINE TRANSFERASE-RELATED"/>
    <property type="match status" value="1"/>
</dbReference>
<sequence>MNQIKPIATPKRTKEIMEQFHFAFKKSLGQNFIIDVNILQNMLDVAGVTKDTNVIEIGPGIGALTEQIASRANKVVAFEIDQRLLPILEQTLSPYSNIHIENQDILKADIQDVWANYFADEKPVKIIANLPYYITTPILMNVLAAKIPVSSISVMIQKEVAQRMAAQPDTKDYGSLSIAVQYYTEAAVKMNVPRTVFMPQPNVDSAVLHLQMRKRPVVDVSDEEYFFRFVQACFQQRRKTLKNNLSNYFNHTFSKPVIDQLLANCEINGKRRGESLTIEEFAQLANQFYDAEKHF</sequence>
<dbReference type="FunFam" id="1.10.8.100:FF:000001">
    <property type="entry name" value="Ribosomal RNA small subunit methyltransferase A"/>
    <property type="match status" value="1"/>
</dbReference>
<dbReference type="PROSITE" id="PS01131">
    <property type="entry name" value="RRNA_A_DIMETH"/>
    <property type="match status" value="1"/>
</dbReference>
<dbReference type="Pfam" id="PF00398">
    <property type="entry name" value="RrnaAD"/>
    <property type="match status" value="1"/>
</dbReference>
<dbReference type="InterPro" id="IPR001737">
    <property type="entry name" value="KsgA/Erm"/>
</dbReference>
<evidence type="ECO:0000256" key="6">
    <source>
        <dbReference type="ARBA" id="ARBA00022884"/>
    </source>
</evidence>
<proteinExistence type="inferred from homology"/>
<evidence type="ECO:0000256" key="2">
    <source>
        <dbReference type="ARBA" id="ARBA00022552"/>
    </source>
</evidence>
<dbReference type="NCBIfam" id="TIGR00755">
    <property type="entry name" value="ksgA"/>
    <property type="match status" value="1"/>
</dbReference>
<keyword evidence="1 7" id="KW-0963">Cytoplasm</keyword>
<dbReference type="InterPro" id="IPR020598">
    <property type="entry name" value="rRNA_Ade_methylase_Trfase_N"/>
</dbReference>
<comment type="caution">
    <text evidence="10">The sequence shown here is derived from an EMBL/GenBank/DDBJ whole genome shotgun (WGS) entry which is preliminary data.</text>
</comment>
<dbReference type="InterPro" id="IPR011530">
    <property type="entry name" value="rRNA_adenine_dimethylase"/>
</dbReference>
<feature type="binding site" evidence="7 8">
    <location>
        <position position="104"/>
    </location>
    <ligand>
        <name>S-adenosyl-L-methionine</name>
        <dbReference type="ChEBI" id="CHEBI:59789"/>
    </ligand>
</feature>
<dbReference type="RefSeq" id="WP_003472470.1">
    <property type="nucleotide sequence ID" value="NZ_APML01000059.1"/>
</dbReference>
<dbReference type="eggNOG" id="COG0030">
    <property type="taxonomic scope" value="Bacteria"/>
</dbReference>
<comment type="subcellular location">
    <subcellularLocation>
        <location evidence="7">Cytoplasm</location>
    </subcellularLocation>
</comment>
<dbReference type="PANTHER" id="PTHR11727">
    <property type="entry name" value="DIMETHYLADENOSINE TRANSFERASE"/>
    <property type="match status" value="1"/>
</dbReference>
<dbReference type="GO" id="GO:0005829">
    <property type="term" value="C:cytosol"/>
    <property type="evidence" value="ECO:0007669"/>
    <property type="project" value="TreeGrafter"/>
</dbReference>
<dbReference type="PATRIC" id="fig|1308866.3.peg.2545"/>
<comment type="function">
    <text evidence="7">Specifically dimethylates two adjacent adenosines (A1518 and A1519) in the loop of a conserved hairpin near the 3'-end of 16S rRNA in the 30S particle. May play a critical role in biogenesis of 30S subunits.</text>
</comment>
<accession>N4WNR8</accession>
<keyword evidence="11" id="KW-1185">Reference proteome</keyword>
<dbReference type="SUPFAM" id="SSF53335">
    <property type="entry name" value="S-adenosyl-L-methionine-dependent methyltransferases"/>
    <property type="match status" value="1"/>
</dbReference>
<dbReference type="Gene3D" id="3.40.50.150">
    <property type="entry name" value="Vaccinia Virus protein VP39"/>
    <property type="match status" value="1"/>
</dbReference>
<feature type="binding site" evidence="7 8">
    <location>
        <position position="129"/>
    </location>
    <ligand>
        <name>S-adenosyl-L-methionine</name>
        <dbReference type="ChEBI" id="CHEBI:59789"/>
    </ligand>
</feature>
<dbReference type="GO" id="GO:0003723">
    <property type="term" value="F:RNA binding"/>
    <property type="evidence" value="ECO:0007669"/>
    <property type="project" value="UniProtKB-UniRule"/>
</dbReference>
<keyword evidence="3 7" id="KW-0489">Methyltransferase</keyword>
<keyword evidence="2 7" id="KW-0698">rRNA processing</keyword>
<dbReference type="SMART" id="SM00650">
    <property type="entry name" value="rADc"/>
    <property type="match status" value="1"/>
</dbReference>
<evidence type="ECO:0000256" key="3">
    <source>
        <dbReference type="ARBA" id="ARBA00022603"/>
    </source>
</evidence>
<reference evidence="10 11" key="1">
    <citation type="submission" date="2013-03" db="EMBL/GenBank/DDBJ databases">
        <title>Draft genome sequence of Gracibacillus halophilus YIM-C55.5, a moderately halophilic and thermophilic organism from the Xiaochaidamu salt lake.</title>
        <authorList>
            <person name="Sugumar T."/>
            <person name="Polireddy D.R."/>
            <person name="Antony A."/>
            <person name="Madhava Y.R."/>
            <person name="Sivakumar N."/>
        </authorList>
    </citation>
    <scope>NUCLEOTIDE SEQUENCE [LARGE SCALE GENOMIC DNA]</scope>
    <source>
        <strain evidence="10 11">YIM-C55.5</strain>
    </source>
</reference>
<dbReference type="InterPro" id="IPR020596">
    <property type="entry name" value="rRNA_Ade_Mease_Trfase_CS"/>
</dbReference>
<dbReference type="InterPro" id="IPR029063">
    <property type="entry name" value="SAM-dependent_MTases_sf"/>
</dbReference>
<evidence type="ECO:0000256" key="7">
    <source>
        <dbReference type="HAMAP-Rule" id="MF_00607"/>
    </source>
</evidence>
<comment type="similarity">
    <text evidence="7">Belongs to the class I-like SAM-binding methyltransferase superfamily. rRNA adenine N(6)-methyltransferase family. RsmA subfamily.</text>
</comment>
<dbReference type="Gene3D" id="1.10.8.100">
    <property type="entry name" value="Ribosomal RNA adenine dimethylase-like, domain 2"/>
    <property type="match status" value="1"/>
</dbReference>
<evidence type="ECO:0000313" key="10">
    <source>
        <dbReference type="EMBL" id="ENH96120.1"/>
    </source>
</evidence>
<evidence type="ECO:0000313" key="11">
    <source>
        <dbReference type="Proteomes" id="UP000012283"/>
    </source>
</evidence>
<dbReference type="HAMAP" id="MF_00607">
    <property type="entry name" value="16SrRNA_methyltr_A"/>
    <property type="match status" value="1"/>
</dbReference>
<organism evidence="10 11">
    <name type="scientific">Gracilibacillus halophilus YIM-C55.5</name>
    <dbReference type="NCBI Taxonomy" id="1308866"/>
    <lineage>
        <taxon>Bacteria</taxon>
        <taxon>Bacillati</taxon>
        <taxon>Bacillota</taxon>
        <taxon>Bacilli</taxon>
        <taxon>Bacillales</taxon>
        <taxon>Bacillaceae</taxon>
        <taxon>Gracilibacillus</taxon>
    </lineage>
</organism>
<protein>
    <recommendedName>
        <fullName evidence="7">Ribosomal RNA small subunit methyltransferase A</fullName>
        <ecNumber evidence="7">2.1.1.182</ecNumber>
    </recommendedName>
    <alternativeName>
        <fullName evidence="7">16S rRNA (adenine(1518)-N(6)/adenine(1519)-N(6))-dimethyltransferase</fullName>
    </alternativeName>
    <alternativeName>
        <fullName evidence="7">16S rRNA dimethyladenosine transferase</fullName>
    </alternativeName>
    <alternativeName>
        <fullName evidence="7">16S rRNA dimethylase</fullName>
    </alternativeName>
    <alternativeName>
        <fullName evidence="7">S-adenosylmethionine-6-N', N'-adenosyl(rRNA) dimethyltransferase</fullName>
    </alternativeName>
</protein>
<dbReference type="EMBL" id="APML01000059">
    <property type="protein sequence ID" value="ENH96120.1"/>
    <property type="molecule type" value="Genomic_DNA"/>
</dbReference>
<keyword evidence="4 7" id="KW-0808">Transferase</keyword>
<dbReference type="InterPro" id="IPR023165">
    <property type="entry name" value="rRNA_Ade_diMease-like_C"/>
</dbReference>
<comment type="catalytic activity">
    <reaction evidence="7">
        <text>adenosine(1518)/adenosine(1519) in 16S rRNA + 4 S-adenosyl-L-methionine = N(6)-dimethyladenosine(1518)/N(6)-dimethyladenosine(1519) in 16S rRNA + 4 S-adenosyl-L-homocysteine + 4 H(+)</text>
        <dbReference type="Rhea" id="RHEA:19609"/>
        <dbReference type="Rhea" id="RHEA-COMP:10232"/>
        <dbReference type="Rhea" id="RHEA-COMP:10233"/>
        <dbReference type="ChEBI" id="CHEBI:15378"/>
        <dbReference type="ChEBI" id="CHEBI:57856"/>
        <dbReference type="ChEBI" id="CHEBI:59789"/>
        <dbReference type="ChEBI" id="CHEBI:74411"/>
        <dbReference type="ChEBI" id="CHEBI:74493"/>
        <dbReference type="EC" id="2.1.1.182"/>
    </reaction>
</comment>
<dbReference type="CDD" id="cd02440">
    <property type="entry name" value="AdoMet_MTases"/>
    <property type="match status" value="1"/>
</dbReference>
<feature type="binding site" evidence="7 8">
    <location>
        <position position="31"/>
    </location>
    <ligand>
        <name>S-adenosyl-L-methionine</name>
        <dbReference type="ChEBI" id="CHEBI:59789"/>
    </ligand>
</feature>
<feature type="binding site" evidence="7 8">
    <location>
        <position position="79"/>
    </location>
    <ligand>
        <name>S-adenosyl-L-methionine</name>
        <dbReference type="ChEBI" id="CHEBI:59789"/>
    </ligand>
</feature>
<keyword evidence="5 7" id="KW-0949">S-adenosyl-L-methionine</keyword>
<evidence type="ECO:0000256" key="4">
    <source>
        <dbReference type="ARBA" id="ARBA00022679"/>
    </source>
</evidence>
<dbReference type="AlphaFoldDB" id="N4WNR8"/>
<dbReference type="GO" id="GO:0052908">
    <property type="term" value="F:16S rRNA (adenine(1518)-N(6)/adenine(1519)-N(6))-dimethyltransferase activity"/>
    <property type="evidence" value="ECO:0007669"/>
    <property type="project" value="UniProtKB-EC"/>
</dbReference>
<dbReference type="STRING" id="1308866.J416_12592"/>
<dbReference type="EC" id="2.1.1.182" evidence="7"/>
<keyword evidence="6 7" id="KW-0694">RNA-binding</keyword>
<feature type="binding site" evidence="7 8">
    <location>
        <position position="33"/>
    </location>
    <ligand>
        <name>S-adenosyl-L-methionine</name>
        <dbReference type="ChEBI" id="CHEBI:59789"/>
    </ligand>
</feature>
<evidence type="ECO:0000256" key="8">
    <source>
        <dbReference type="PROSITE-ProRule" id="PRU01026"/>
    </source>
</evidence>
<evidence type="ECO:0000256" key="5">
    <source>
        <dbReference type="ARBA" id="ARBA00022691"/>
    </source>
</evidence>
<name>N4WNR8_9BACI</name>